<dbReference type="InterPro" id="IPR035681">
    <property type="entry name" value="ComA-like_MBL"/>
</dbReference>
<proteinExistence type="predicted"/>
<protein>
    <submittedName>
        <fullName evidence="8">Competence protein ComEC</fullName>
    </submittedName>
</protein>
<dbReference type="EMBL" id="FMYL01000002">
    <property type="protein sequence ID" value="SDB84959.1"/>
    <property type="molecule type" value="Genomic_DNA"/>
</dbReference>
<dbReference type="CDD" id="cd07731">
    <property type="entry name" value="ComA-like_MBL-fold"/>
    <property type="match status" value="1"/>
</dbReference>
<evidence type="ECO:0000256" key="6">
    <source>
        <dbReference type="SAM" id="Phobius"/>
    </source>
</evidence>
<feature type="transmembrane region" description="Helical" evidence="6">
    <location>
        <begin position="270"/>
        <end position="288"/>
    </location>
</feature>
<evidence type="ECO:0000256" key="3">
    <source>
        <dbReference type="ARBA" id="ARBA00022692"/>
    </source>
</evidence>
<dbReference type="InterPro" id="IPR036866">
    <property type="entry name" value="RibonucZ/Hydroxyglut_hydro"/>
</dbReference>
<accession>A0A1G6GSQ2</accession>
<keyword evidence="5 6" id="KW-0472">Membrane</keyword>
<dbReference type="SUPFAM" id="SSF56281">
    <property type="entry name" value="Metallo-hydrolase/oxidoreductase"/>
    <property type="match status" value="1"/>
</dbReference>
<dbReference type="InterPro" id="IPR025405">
    <property type="entry name" value="DUF4131"/>
</dbReference>
<keyword evidence="2" id="KW-1003">Cell membrane</keyword>
<feature type="transmembrane region" description="Helical" evidence="6">
    <location>
        <begin position="300"/>
        <end position="317"/>
    </location>
</feature>
<feature type="transmembrane region" description="Helical" evidence="6">
    <location>
        <begin position="403"/>
        <end position="424"/>
    </location>
</feature>
<dbReference type="STRING" id="1219383.SAMN05421733_102145"/>
<evidence type="ECO:0000313" key="8">
    <source>
        <dbReference type="EMBL" id="SDB84959.1"/>
    </source>
</evidence>
<dbReference type="Pfam" id="PF13567">
    <property type="entry name" value="DUF4131"/>
    <property type="match status" value="1"/>
</dbReference>
<dbReference type="RefSeq" id="WP_092746837.1">
    <property type="nucleotide sequence ID" value="NZ_FMYL01000002.1"/>
</dbReference>
<name>A0A1G6GSQ2_9GAMM</name>
<feature type="transmembrane region" description="Helical" evidence="6">
    <location>
        <begin position="465"/>
        <end position="485"/>
    </location>
</feature>
<reference evidence="9" key="1">
    <citation type="submission" date="2016-09" db="EMBL/GenBank/DDBJ databases">
        <authorList>
            <person name="Varghese N."/>
            <person name="Submissions S."/>
        </authorList>
    </citation>
    <scope>NUCLEOTIDE SEQUENCE [LARGE SCALE GENOMIC DNA]</scope>
    <source>
        <strain evidence="9">ANC 4422</strain>
    </source>
</reference>
<dbReference type="Pfam" id="PF00753">
    <property type="entry name" value="Lactamase_B"/>
    <property type="match status" value="1"/>
</dbReference>
<dbReference type="AlphaFoldDB" id="A0A1G6GSQ2"/>
<keyword evidence="4 6" id="KW-1133">Transmembrane helix</keyword>
<evidence type="ECO:0000313" key="9">
    <source>
        <dbReference type="Proteomes" id="UP000242501"/>
    </source>
</evidence>
<gene>
    <name evidence="8" type="ORF">SAMN05421733_102145</name>
</gene>
<dbReference type="PANTHER" id="PTHR30619:SF7">
    <property type="entry name" value="BETA-LACTAMASE DOMAIN PROTEIN"/>
    <property type="match status" value="1"/>
</dbReference>
<feature type="transmembrane region" description="Helical" evidence="6">
    <location>
        <begin position="518"/>
        <end position="534"/>
    </location>
</feature>
<dbReference type="Gene3D" id="3.60.15.10">
    <property type="entry name" value="Ribonuclease Z/Hydroxyacylglutathione hydrolase-like"/>
    <property type="match status" value="1"/>
</dbReference>
<feature type="transmembrane region" description="Helical" evidence="6">
    <location>
        <begin position="323"/>
        <end position="341"/>
    </location>
</feature>
<dbReference type="NCBIfam" id="TIGR00360">
    <property type="entry name" value="ComEC_N-term"/>
    <property type="match status" value="1"/>
</dbReference>
<dbReference type="InterPro" id="IPR004477">
    <property type="entry name" value="ComEC_N"/>
</dbReference>
<keyword evidence="3 6" id="KW-0812">Transmembrane</keyword>
<dbReference type="InterPro" id="IPR004797">
    <property type="entry name" value="Competence_ComEC/Rec2"/>
</dbReference>
<dbReference type="InterPro" id="IPR001279">
    <property type="entry name" value="Metallo-B-lactamas"/>
</dbReference>
<evidence type="ECO:0000256" key="1">
    <source>
        <dbReference type="ARBA" id="ARBA00004651"/>
    </source>
</evidence>
<sequence length="803" mass="92149">MFYAVFLAWILGHACLGGWGAITIVLPIFLFIMTLIVYALGTYVTQLRTLKRWPTWCALLLTVFCLGFWNAQQSLTIQLAQRILVSQEVRALVYIQQIDEQQPENIQQRIVVFNPSSKTTTVWQVSLSKKKFPQNPFQLGHYYWVTGKVSPIHGYAVPYAFDQEQWSLQQGVMGRLQVQSFERVLPAVLNSQIQYQPFVMKQQQLWQRLQLFLQQKRLDYRQFILQQNFSQSGLILALLSADESFISPEVQQLFQDLGIRHLLAISGPHVLVFAMILSTFCHYIIVWFFPRLYLKWPKRYVLSVPLLSGVLLYSGFVGFEIPALRTLITVILMTVFLFLKYRISTSMLILLSASMLLLIEPLSVFSAAFWLSYGACFILIVIYEKVSNTETTSNLQKIKQTLYQFFYSQIYIFIALTPITLWFFHQMSWLTPLSNWIAIPLIGIFVVPLNIFSACIYWLSPVLSTWIFGIVDYILSVFVLILSYIQSFGLQPQYYALTGWKVLILSVIALLLLLPKGVIPRLYLIPCILVLFLPSQTKAPFVLSVLDVGQGQAIFVQTLEHRMFIDTGGHFNEQHFSVAKALLLPFLMKKGVSELDQVILTHLDIDHSGAFEQLQKNIHIKAVSSNERPDILNRKTPFSYCSRGQIHTINGLTIQILWPNEQDLAQVETSSNDYSCVVYLTYQPKQGLPQHILMMGDTGDFAERQLMALYPNLKVDILLLGHHGSKYSSSLDFLQHYNPKLAIASAGYMNRYGHPHSQVQERLRQLNIPLIVTSKVGTINMAVQDNGVVNTEFYRNSKLWLNW</sequence>
<feature type="transmembrane region" description="Helical" evidence="6">
    <location>
        <begin position="494"/>
        <end position="512"/>
    </location>
</feature>
<dbReference type="Proteomes" id="UP000242501">
    <property type="component" value="Unassembled WGS sequence"/>
</dbReference>
<dbReference type="GO" id="GO:0005886">
    <property type="term" value="C:plasma membrane"/>
    <property type="evidence" value="ECO:0007669"/>
    <property type="project" value="UniProtKB-SubCell"/>
</dbReference>
<keyword evidence="9" id="KW-1185">Reference proteome</keyword>
<evidence type="ECO:0000256" key="5">
    <source>
        <dbReference type="ARBA" id="ARBA00023136"/>
    </source>
</evidence>
<feature type="transmembrane region" description="Helical" evidence="6">
    <location>
        <begin position="362"/>
        <end position="383"/>
    </location>
</feature>
<dbReference type="NCBIfam" id="TIGR00361">
    <property type="entry name" value="ComEC_Rec2"/>
    <property type="match status" value="1"/>
</dbReference>
<dbReference type="Pfam" id="PF03772">
    <property type="entry name" value="Competence"/>
    <property type="match status" value="1"/>
</dbReference>
<evidence type="ECO:0000256" key="4">
    <source>
        <dbReference type="ARBA" id="ARBA00022989"/>
    </source>
</evidence>
<evidence type="ECO:0000259" key="7">
    <source>
        <dbReference type="SMART" id="SM00849"/>
    </source>
</evidence>
<evidence type="ECO:0000256" key="2">
    <source>
        <dbReference type="ARBA" id="ARBA00022475"/>
    </source>
</evidence>
<dbReference type="OrthoDB" id="9761531at2"/>
<feature type="transmembrane region" description="Helical" evidence="6">
    <location>
        <begin position="436"/>
        <end position="459"/>
    </location>
</feature>
<comment type="subcellular location">
    <subcellularLocation>
        <location evidence="1">Cell membrane</location>
        <topology evidence="1">Multi-pass membrane protein</topology>
    </subcellularLocation>
</comment>
<dbReference type="InterPro" id="IPR052159">
    <property type="entry name" value="Competence_DNA_uptake"/>
</dbReference>
<dbReference type="SMART" id="SM00849">
    <property type="entry name" value="Lactamase_B"/>
    <property type="match status" value="1"/>
</dbReference>
<feature type="domain" description="Metallo-beta-lactamase" evidence="7">
    <location>
        <begin position="550"/>
        <end position="748"/>
    </location>
</feature>
<dbReference type="PANTHER" id="PTHR30619">
    <property type="entry name" value="DNA INTERNALIZATION/COMPETENCE PROTEIN COMEC/REC2"/>
    <property type="match status" value="1"/>
</dbReference>
<organism evidence="8 9">
    <name type="scientific">Acinetobacter boissieri</name>
    <dbReference type="NCBI Taxonomy" id="1219383"/>
    <lineage>
        <taxon>Bacteria</taxon>
        <taxon>Pseudomonadati</taxon>
        <taxon>Pseudomonadota</taxon>
        <taxon>Gammaproteobacteria</taxon>
        <taxon>Moraxellales</taxon>
        <taxon>Moraxellaceae</taxon>
        <taxon>Acinetobacter</taxon>
    </lineage>
</organism>
<dbReference type="GO" id="GO:0030420">
    <property type="term" value="P:establishment of competence for transformation"/>
    <property type="evidence" value="ECO:0007669"/>
    <property type="project" value="InterPro"/>
</dbReference>
<feature type="transmembrane region" description="Helical" evidence="6">
    <location>
        <begin position="24"/>
        <end position="41"/>
    </location>
</feature>